<dbReference type="GO" id="GO:0097363">
    <property type="term" value="F:protein O-acetylglucosaminyltransferase activity"/>
    <property type="evidence" value="ECO:0007669"/>
    <property type="project" value="UniProtKB-EC"/>
</dbReference>
<gene>
    <name evidence="10" type="ORF">GXW79_01990</name>
</gene>
<protein>
    <recommendedName>
        <fullName evidence="3">protein O-GlcNAc transferase</fullName>
        <ecNumber evidence="3">2.4.1.255</ecNumber>
    </recommendedName>
</protein>
<feature type="repeat" description="TPR" evidence="8">
    <location>
        <begin position="80"/>
        <end position="113"/>
    </location>
</feature>
<dbReference type="PROSITE" id="PS50005">
    <property type="entry name" value="TPR"/>
    <property type="match status" value="1"/>
</dbReference>
<dbReference type="Gene3D" id="3.40.50.11380">
    <property type="match status" value="1"/>
</dbReference>
<keyword evidence="6" id="KW-0677">Repeat</keyword>
<organism evidence="10 11">
    <name type="scientific">Plastoroseomonas arctica</name>
    <dbReference type="NCBI Taxonomy" id="1509237"/>
    <lineage>
        <taxon>Bacteria</taxon>
        <taxon>Pseudomonadati</taxon>
        <taxon>Pseudomonadota</taxon>
        <taxon>Alphaproteobacteria</taxon>
        <taxon>Acetobacterales</taxon>
        <taxon>Acetobacteraceae</taxon>
        <taxon>Plastoroseomonas</taxon>
    </lineage>
</organism>
<evidence type="ECO:0000256" key="3">
    <source>
        <dbReference type="ARBA" id="ARBA00011970"/>
    </source>
</evidence>
<reference evidence="10" key="2">
    <citation type="journal article" date="2021" name="Syst. Appl. Microbiol.">
        <title>Roseomonas hellenica sp. nov., isolated from roots of wild-growing Alkanna tinctoria.</title>
        <authorList>
            <person name="Rat A."/>
            <person name="Naranjo H.D."/>
            <person name="Lebbe L."/>
            <person name="Cnockaert M."/>
            <person name="Krigas N."/>
            <person name="Grigoriadou K."/>
            <person name="Maloupa E."/>
            <person name="Willems A."/>
        </authorList>
    </citation>
    <scope>NUCLEOTIDE SEQUENCE</scope>
    <source>
        <strain evidence="10">LMG 28251</strain>
    </source>
</reference>
<dbReference type="EC" id="2.4.1.255" evidence="3"/>
<evidence type="ECO:0000259" key="9">
    <source>
        <dbReference type="Pfam" id="PF13844"/>
    </source>
</evidence>
<dbReference type="GO" id="GO:0006493">
    <property type="term" value="P:protein O-linked glycosylation"/>
    <property type="evidence" value="ECO:0007669"/>
    <property type="project" value="InterPro"/>
</dbReference>
<keyword evidence="7 8" id="KW-0802">TPR repeat</keyword>
<keyword evidence="11" id="KW-1185">Reference proteome</keyword>
<comment type="similarity">
    <text evidence="2">Belongs to the glycosyltransferase 41 family. O-GlcNAc transferase subfamily.</text>
</comment>
<dbReference type="InterPro" id="IPR011990">
    <property type="entry name" value="TPR-like_helical_dom_sf"/>
</dbReference>
<evidence type="ECO:0000256" key="5">
    <source>
        <dbReference type="ARBA" id="ARBA00022679"/>
    </source>
</evidence>
<dbReference type="Proteomes" id="UP001196068">
    <property type="component" value="Unassembled WGS sequence"/>
</dbReference>
<dbReference type="PANTHER" id="PTHR44366">
    <property type="entry name" value="UDP-N-ACETYLGLUCOSAMINE--PEPTIDE N-ACETYLGLUCOSAMINYLTRANSFERASE 110 KDA SUBUNIT"/>
    <property type="match status" value="1"/>
</dbReference>
<name>A0AAF1K0B1_9PROT</name>
<evidence type="ECO:0000256" key="6">
    <source>
        <dbReference type="ARBA" id="ARBA00022737"/>
    </source>
</evidence>
<feature type="domain" description="O-GlcNAc transferase C-terminal" evidence="9">
    <location>
        <begin position="420"/>
        <end position="589"/>
    </location>
</feature>
<dbReference type="EMBL" id="JAAEDH010000001">
    <property type="protein sequence ID" value="MBR0653840.1"/>
    <property type="molecule type" value="Genomic_DNA"/>
</dbReference>
<sequence>MAPDMLAPGLAPSERAWFAALFDGAPWPEDAERLRALCASLPLEALLPLAEQASRQGRRVTTIAAYRAWIAANPGSPQLFAAWFNLGVELAQTRAHAAAARAYAQALALQPKLDQAAVNLGLALEAQGQPDAALAVWDQALQSTAMRVALLNHRGRLLDEKKRFTEAEAALRASLLLDREQPDVVQHWGHARQKACIWPLYAGEIPGLSPEEFSLQIGPLGTLALTDDVALQRRSVAGWLERKVAPAPHRLAPERGYRHERIRVGYLSSDFCAHAMSFLIVETLERHDRTAFEVFGYCSSPEDGSTIRARVIAALDHHIPIGNLDDAAAAHRIRADEIDILIDLNGLTKGARMHTLRHKPAPVQATYLGYIGPLPLPELDYVICDDWVIPADQATHYAPAPLPLAGLYQANDSRMPELPTLSRASEGLPVDRFVFCCFSHHYKITEAMFESWCVILRAAPESVLWIVEDTTDSRANLLARAASLGVAGDRFLFAPRVGPAHYMARFALADLFLDTAPYNAGTVASDALRMGLPILTLSGRAFASRMAGALLHAVGLDDFVTTSQADYVARAVAVATDPAAAAALRQRLAGDAWRRTIGDSAGFTARLESAYRAIRLVP</sequence>
<evidence type="ECO:0000256" key="2">
    <source>
        <dbReference type="ARBA" id="ARBA00005386"/>
    </source>
</evidence>
<evidence type="ECO:0000256" key="7">
    <source>
        <dbReference type="ARBA" id="ARBA00022803"/>
    </source>
</evidence>
<dbReference type="Pfam" id="PF13844">
    <property type="entry name" value="Glyco_transf_41"/>
    <property type="match status" value="2"/>
</dbReference>
<dbReference type="AlphaFoldDB" id="A0AAF1K0B1"/>
<comment type="caution">
    <text evidence="10">The sequence shown here is derived from an EMBL/GenBank/DDBJ whole genome shotgun (WGS) entry which is preliminary data.</text>
</comment>
<comment type="pathway">
    <text evidence="1">Protein modification; protein glycosylation.</text>
</comment>
<evidence type="ECO:0000256" key="1">
    <source>
        <dbReference type="ARBA" id="ARBA00004922"/>
    </source>
</evidence>
<dbReference type="SUPFAM" id="SSF53756">
    <property type="entry name" value="UDP-Glycosyltransferase/glycogen phosphorylase"/>
    <property type="match status" value="1"/>
</dbReference>
<dbReference type="Gene3D" id="1.25.40.10">
    <property type="entry name" value="Tetratricopeptide repeat domain"/>
    <property type="match status" value="2"/>
</dbReference>
<dbReference type="InterPro" id="IPR029489">
    <property type="entry name" value="OGT/SEC/SPY_C"/>
</dbReference>
<keyword evidence="4" id="KW-0328">Glycosyltransferase</keyword>
<evidence type="ECO:0000256" key="4">
    <source>
        <dbReference type="ARBA" id="ARBA00022676"/>
    </source>
</evidence>
<proteinExistence type="inferred from homology"/>
<dbReference type="InterPro" id="IPR037919">
    <property type="entry name" value="OGT"/>
</dbReference>
<evidence type="ECO:0000313" key="10">
    <source>
        <dbReference type="EMBL" id="MBR0653840.1"/>
    </source>
</evidence>
<dbReference type="PANTHER" id="PTHR44366:SF1">
    <property type="entry name" value="UDP-N-ACETYLGLUCOSAMINE--PEPTIDE N-ACETYLGLUCOSAMINYLTRANSFERASE 110 KDA SUBUNIT"/>
    <property type="match status" value="1"/>
</dbReference>
<feature type="domain" description="O-GlcNAc transferase C-terminal" evidence="9">
    <location>
        <begin position="249"/>
        <end position="398"/>
    </location>
</feature>
<dbReference type="RefSeq" id="WP_211872521.1">
    <property type="nucleotide sequence ID" value="NZ_JAAEDH010000001.1"/>
</dbReference>
<dbReference type="Gene3D" id="3.40.50.2000">
    <property type="entry name" value="Glycogen Phosphorylase B"/>
    <property type="match status" value="1"/>
</dbReference>
<dbReference type="SUPFAM" id="SSF48452">
    <property type="entry name" value="TPR-like"/>
    <property type="match status" value="1"/>
</dbReference>
<keyword evidence="5 10" id="KW-0808">Transferase</keyword>
<evidence type="ECO:0000256" key="8">
    <source>
        <dbReference type="PROSITE-ProRule" id="PRU00339"/>
    </source>
</evidence>
<dbReference type="Pfam" id="PF13181">
    <property type="entry name" value="TPR_8"/>
    <property type="match status" value="1"/>
</dbReference>
<accession>A0AAF1K0B1</accession>
<dbReference type="InterPro" id="IPR019734">
    <property type="entry name" value="TPR_rpt"/>
</dbReference>
<dbReference type="SMART" id="SM00028">
    <property type="entry name" value="TPR"/>
    <property type="match status" value="3"/>
</dbReference>
<evidence type="ECO:0000313" key="11">
    <source>
        <dbReference type="Proteomes" id="UP001196068"/>
    </source>
</evidence>
<reference evidence="10" key="1">
    <citation type="submission" date="2020-01" db="EMBL/GenBank/DDBJ databases">
        <authorList>
            <person name="Rat A."/>
        </authorList>
    </citation>
    <scope>NUCLEOTIDE SEQUENCE</scope>
    <source>
        <strain evidence="10">LMG 28251</strain>
    </source>
</reference>